<dbReference type="EMBL" id="DVHC01000055">
    <property type="protein sequence ID" value="HIR59440.1"/>
    <property type="molecule type" value="Genomic_DNA"/>
</dbReference>
<proteinExistence type="predicted"/>
<keyword evidence="1" id="KW-1133">Transmembrane helix</keyword>
<reference evidence="2" key="1">
    <citation type="submission" date="2020-10" db="EMBL/GenBank/DDBJ databases">
        <authorList>
            <person name="Gilroy R."/>
        </authorList>
    </citation>
    <scope>NUCLEOTIDE SEQUENCE</scope>
    <source>
        <strain evidence="2">CHK184-20233</strain>
    </source>
</reference>
<evidence type="ECO:0000256" key="1">
    <source>
        <dbReference type="SAM" id="Phobius"/>
    </source>
</evidence>
<sequence>MKKENNNSKSTALIILCVIILILAVIGVSYAAIFYSKMGEKVNRVTTGTMTMSYSENTNGINITNVNPMSDDVGRSLNDENQYFDFTVSASMSGNVIINYTITAIKEADSTLPNNAVKVYLTSLNNGRETQVLAPTKISDLQVASSSNIGVPDGQFILFNSNFNKTESRGYRLRMWVASDYVLPNVSQTYKLRVNVYGNTEV</sequence>
<dbReference type="Proteomes" id="UP000824232">
    <property type="component" value="Unassembled WGS sequence"/>
</dbReference>
<reference evidence="2" key="2">
    <citation type="journal article" date="2021" name="PeerJ">
        <title>Extensive microbial diversity within the chicken gut microbiome revealed by metagenomics and culture.</title>
        <authorList>
            <person name="Gilroy R."/>
            <person name="Ravi A."/>
            <person name="Getino M."/>
            <person name="Pursley I."/>
            <person name="Horton D.L."/>
            <person name="Alikhan N.F."/>
            <person name="Baker D."/>
            <person name="Gharbi K."/>
            <person name="Hall N."/>
            <person name="Watson M."/>
            <person name="Adriaenssens E.M."/>
            <person name="Foster-Nyarko E."/>
            <person name="Jarju S."/>
            <person name="Secka A."/>
            <person name="Antonio M."/>
            <person name="Oren A."/>
            <person name="Chaudhuri R.R."/>
            <person name="La Ragione R."/>
            <person name="Hildebrand F."/>
            <person name="Pallen M.J."/>
        </authorList>
    </citation>
    <scope>NUCLEOTIDE SEQUENCE</scope>
    <source>
        <strain evidence="2">CHK184-20233</strain>
    </source>
</reference>
<accession>A0A9D1J3L3</accession>
<organism evidence="2 3">
    <name type="scientific">Candidatus Onthousia excrementipullorum</name>
    <dbReference type="NCBI Taxonomy" id="2840884"/>
    <lineage>
        <taxon>Bacteria</taxon>
        <taxon>Bacillati</taxon>
        <taxon>Bacillota</taxon>
        <taxon>Bacilli</taxon>
        <taxon>Candidatus Onthousia</taxon>
    </lineage>
</organism>
<dbReference type="AlphaFoldDB" id="A0A9D1J3L3"/>
<protein>
    <submittedName>
        <fullName evidence="2">Uncharacterized protein</fullName>
    </submittedName>
</protein>
<evidence type="ECO:0000313" key="3">
    <source>
        <dbReference type="Proteomes" id="UP000824232"/>
    </source>
</evidence>
<name>A0A9D1J3L3_9FIRM</name>
<comment type="caution">
    <text evidence="2">The sequence shown here is derived from an EMBL/GenBank/DDBJ whole genome shotgun (WGS) entry which is preliminary data.</text>
</comment>
<keyword evidence="1" id="KW-0472">Membrane</keyword>
<feature type="transmembrane region" description="Helical" evidence="1">
    <location>
        <begin position="12"/>
        <end position="35"/>
    </location>
</feature>
<evidence type="ECO:0000313" key="2">
    <source>
        <dbReference type="EMBL" id="HIR59440.1"/>
    </source>
</evidence>
<gene>
    <name evidence="2" type="ORF">IAB38_05255</name>
</gene>
<keyword evidence="1" id="KW-0812">Transmembrane</keyword>